<dbReference type="FunFam" id="1.20.58.220:FF:000004">
    <property type="entry name" value="Phosphate-specific transport system accessory protein PhoU"/>
    <property type="match status" value="1"/>
</dbReference>
<dbReference type="GO" id="GO:0006817">
    <property type="term" value="P:phosphate ion transport"/>
    <property type="evidence" value="ECO:0007669"/>
    <property type="project" value="UniProtKB-KW"/>
</dbReference>
<comment type="caution">
    <text evidence="10">The sequence shown here is derived from an EMBL/GenBank/DDBJ whole genome shotgun (WGS) entry which is preliminary data.</text>
</comment>
<dbReference type="Proteomes" id="UP000824024">
    <property type="component" value="Unassembled WGS sequence"/>
</dbReference>
<keyword evidence="6 7" id="KW-0592">Phosphate transport</keyword>
<comment type="similarity">
    <text evidence="2 7">Belongs to the PhoU family.</text>
</comment>
<evidence type="ECO:0000259" key="9">
    <source>
        <dbReference type="Pfam" id="PF01895"/>
    </source>
</evidence>
<feature type="domain" description="PhoU" evidence="9">
    <location>
        <begin position="17"/>
        <end position="103"/>
    </location>
</feature>
<dbReference type="GO" id="GO:0005737">
    <property type="term" value="C:cytoplasm"/>
    <property type="evidence" value="ECO:0007669"/>
    <property type="project" value="UniProtKB-SubCell"/>
</dbReference>
<protein>
    <recommendedName>
        <fullName evidence="7">Phosphate-specific transport system accessory protein PhoU</fullName>
    </recommendedName>
</protein>
<organism evidence="10 11">
    <name type="scientific">Candidatus Eubacterium avistercoris</name>
    <dbReference type="NCBI Taxonomy" id="2838567"/>
    <lineage>
        <taxon>Bacteria</taxon>
        <taxon>Bacillati</taxon>
        <taxon>Bacillota</taxon>
        <taxon>Clostridia</taxon>
        <taxon>Eubacteriales</taxon>
        <taxon>Eubacteriaceae</taxon>
        <taxon>Eubacterium</taxon>
    </lineage>
</organism>
<evidence type="ECO:0000256" key="7">
    <source>
        <dbReference type="PIRNR" id="PIRNR003107"/>
    </source>
</evidence>
<keyword evidence="8" id="KW-0175">Coiled coil</keyword>
<sequence length="216" mass="24925">MRKTYDEQLEMLHVDLIQMGALCERAIGAAARTLTDDNEALRKDVEKLERDIDQKERDIEDLCIKMILRQQPVASDLRLISAAMRMISDMERIGDQASDIVDITRHLKNRKVLESLPLKDMEEVTMKMVTESVDSFVRQDVELAKKVMEEDDIVDAKFIQTKDQVAQMLMNNIQLSEEFVDIIMIAKYYERIGDHAVNIAEWVEYSITGERVGDAE</sequence>
<evidence type="ECO:0000256" key="5">
    <source>
        <dbReference type="ARBA" id="ARBA00022490"/>
    </source>
</evidence>
<dbReference type="InterPro" id="IPR028366">
    <property type="entry name" value="PhoU"/>
</dbReference>
<accession>A0A9D2IGV2</accession>
<feature type="domain" description="PhoU" evidence="9">
    <location>
        <begin position="118"/>
        <end position="203"/>
    </location>
</feature>
<evidence type="ECO:0000256" key="6">
    <source>
        <dbReference type="ARBA" id="ARBA00022592"/>
    </source>
</evidence>
<feature type="coiled-coil region" evidence="8">
    <location>
        <begin position="31"/>
        <end position="65"/>
    </location>
</feature>
<dbReference type="Pfam" id="PF01895">
    <property type="entry name" value="PhoU"/>
    <property type="match status" value="2"/>
</dbReference>
<dbReference type="PANTHER" id="PTHR42930:SF3">
    <property type="entry name" value="PHOSPHATE-SPECIFIC TRANSPORT SYSTEM ACCESSORY PROTEIN PHOU"/>
    <property type="match status" value="1"/>
</dbReference>
<evidence type="ECO:0000256" key="4">
    <source>
        <dbReference type="ARBA" id="ARBA00022448"/>
    </source>
</evidence>
<evidence type="ECO:0000256" key="8">
    <source>
        <dbReference type="SAM" id="Coils"/>
    </source>
</evidence>
<comment type="subunit">
    <text evidence="3 7">Homodimer.</text>
</comment>
<dbReference type="EMBL" id="DXCH01000307">
    <property type="protein sequence ID" value="HIZ08562.1"/>
    <property type="molecule type" value="Genomic_DNA"/>
</dbReference>
<dbReference type="GO" id="GO:0045936">
    <property type="term" value="P:negative regulation of phosphate metabolic process"/>
    <property type="evidence" value="ECO:0007669"/>
    <property type="project" value="InterPro"/>
</dbReference>
<comment type="subcellular location">
    <subcellularLocation>
        <location evidence="1 7">Cytoplasm</location>
    </subcellularLocation>
</comment>
<dbReference type="SUPFAM" id="SSF109755">
    <property type="entry name" value="PhoU-like"/>
    <property type="match status" value="1"/>
</dbReference>
<evidence type="ECO:0000313" key="11">
    <source>
        <dbReference type="Proteomes" id="UP000824024"/>
    </source>
</evidence>
<evidence type="ECO:0000256" key="3">
    <source>
        <dbReference type="ARBA" id="ARBA00011738"/>
    </source>
</evidence>
<proteinExistence type="inferred from homology"/>
<comment type="function">
    <text evidence="7">Plays a role in the regulation of phosphate uptake.</text>
</comment>
<dbReference type="GO" id="GO:0030643">
    <property type="term" value="P:intracellular phosphate ion homeostasis"/>
    <property type="evidence" value="ECO:0007669"/>
    <property type="project" value="InterPro"/>
</dbReference>
<keyword evidence="4 7" id="KW-0813">Transport</keyword>
<dbReference type="NCBIfam" id="TIGR02135">
    <property type="entry name" value="phoU_full"/>
    <property type="match status" value="1"/>
</dbReference>
<gene>
    <name evidence="10" type="primary">phoU</name>
    <name evidence="10" type="ORF">IAA08_11590</name>
</gene>
<evidence type="ECO:0000256" key="1">
    <source>
        <dbReference type="ARBA" id="ARBA00004496"/>
    </source>
</evidence>
<evidence type="ECO:0000256" key="2">
    <source>
        <dbReference type="ARBA" id="ARBA00008107"/>
    </source>
</evidence>
<reference evidence="10" key="2">
    <citation type="submission" date="2021-04" db="EMBL/GenBank/DDBJ databases">
        <authorList>
            <person name="Gilroy R."/>
        </authorList>
    </citation>
    <scope>NUCLEOTIDE SEQUENCE</scope>
    <source>
        <strain evidence="10">CHK192-9172</strain>
    </source>
</reference>
<name>A0A9D2IGV2_9FIRM</name>
<dbReference type="PANTHER" id="PTHR42930">
    <property type="entry name" value="PHOSPHATE-SPECIFIC TRANSPORT SYSTEM ACCESSORY PROTEIN PHOU"/>
    <property type="match status" value="1"/>
</dbReference>
<reference evidence="10" key="1">
    <citation type="journal article" date="2021" name="PeerJ">
        <title>Extensive microbial diversity within the chicken gut microbiome revealed by metagenomics and culture.</title>
        <authorList>
            <person name="Gilroy R."/>
            <person name="Ravi A."/>
            <person name="Getino M."/>
            <person name="Pursley I."/>
            <person name="Horton D.L."/>
            <person name="Alikhan N.F."/>
            <person name="Baker D."/>
            <person name="Gharbi K."/>
            <person name="Hall N."/>
            <person name="Watson M."/>
            <person name="Adriaenssens E.M."/>
            <person name="Foster-Nyarko E."/>
            <person name="Jarju S."/>
            <person name="Secka A."/>
            <person name="Antonio M."/>
            <person name="Oren A."/>
            <person name="Chaudhuri R.R."/>
            <person name="La Ragione R."/>
            <person name="Hildebrand F."/>
            <person name="Pallen M.J."/>
        </authorList>
    </citation>
    <scope>NUCLEOTIDE SEQUENCE</scope>
    <source>
        <strain evidence="10">CHK192-9172</strain>
    </source>
</reference>
<dbReference type="InterPro" id="IPR026022">
    <property type="entry name" value="PhoU_dom"/>
</dbReference>
<dbReference type="Gene3D" id="1.20.58.220">
    <property type="entry name" value="Phosphate transport system protein phou homolog 2, domain 2"/>
    <property type="match status" value="1"/>
</dbReference>
<dbReference type="InterPro" id="IPR038078">
    <property type="entry name" value="PhoU-like_sf"/>
</dbReference>
<evidence type="ECO:0000313" key="10">
    <source>
        <dbReference type="EMBL" id="HIZ08562.1"/>
    </source>
</evidence>
<dbReference type="PIRSF" id="PIRSF003107">
    <property type="entry name" value="PhoU"/>
    <property type="match status" value="1"/>
</dbReference>
<keyword evidence="5 7" id="KW-0963">Cytoplasm</keyword>
<dbReference type="AlphaFoldDB" id="A0A9D2IGV2"/>